<keyword evidence="11 18" id="KW-1133">Transmembrane helix</keyword>
<keyword evidence="19" id="KW-1185">Reference proteome</keyword>
<evidence type="ECO:0000256" key="8">
    <source>
        <dbReference type="ARBA" id="ARBA00022741"/>
    </source>
</evidence>
<keyword evidence="8" id="KW-0547">Nucleotide-binding</keyword>
<dbReference type="RefSeq" id="XP_018826974.1">
    <property type="nucleotide sequence ID" value="XM_018971429.2"/>
</dbReference>
<dbReference type="GO" id="GO:0005524">
    <property type="term" value="F:ATP binding"/>
    <property type="evidence" value="ECO:0007669"/>
    <property type="project" value="UniProtKB-UniRule"/>
</dbReference>
<dbReference type="GO" id="GO:0006955">
    <property type="term" value="P:immune response"/>
    <property type="evidence" value="ECO:0000318"/>
    <property type="project" value="GO_Central"/>
</dbReference>
<dbReference type="Gene3D" id="3.30.430.20">
    <property type="entry name" value="Gnk2 domain, C-X8-C-X2-C motif"/>
    <property type="match status" value="2"/>
</dbReference>
<evidence type="ECO:0000256" key="17">
    <source>
        <dbReference type="SAM" id="MobiDB-lite"/>
    </source>
</evidence>
<sequence length="633" mass="70649">MEAEDPHQCSDTGNYTSNSTYRRNLNYLLASMSSDTKIDYGFYNFSTGKNPDKVNAIALCRGDITPEKCRSCVNASSHDLLQYCPIQKGAVIWYENCTVRYSDKDIFGVMSSSPLNILVGENVSDVDGFTEVLRPLLKKLINQAASGNSTRKFAVGKEDAPDFQTLHALLMCTPDLDELECKRCLETSAAKVFSACCYEKKGGRYTSPSCELRYELYTFYEPTAEAPPTSPPVDVPQLSPTTGKESKPSRTTIVIVVSTIGFDLLIVCIFVFYLRVRKSGQKVMKSEAKHEISSVHESFIRYDFGTIRVATENFSEVNKLGEGGFGAVYKGKLQNGLEIAVKRLSMGSRQGNIEFENEVDLLLARLQHRNLLSIIGFCLEGNERLLIYEFVPNASLDHFLFDPIKQVQLNWEKRHKIIEGIARGLLYLHEGSRLHIIHRDLKAGNILLDAYMNPKISDFGTAKLLDRTHEGNTKRIIGTYGYMPPEYAQCGTFSTKSDVFSFGVLILEIVSGHKNSSFPEGLVSYAWENWRQGTPLNLVDPTLMVNSTIQILRCIHIGLLCVQENVNDRPTTASVVLMLSSESITLAVPKRPPFLMYTSSTGPDMLSRSSYQSSNNNVQASANDASITELYPR</sequence>
<keyword evidence="4" id="KW-0808">Transferase</keyword>
<evidence type="ECO:0000256" key="11">
    <source>
        <dbReference type="ARBA" id="ARBA00022989"/>
    </source>
</evidence>
<keyword evidence="9" id="KW-0418">Kinase</keyword>
<evidence type="ECO:0000256" key="15">
    <source>
        <dbReference type="ARBA" id="ARBA00047558"/>
    </source>
</evidence>
<dbReference type="Gene3D" id="1.10.510.10">
    <property type="entry name" value="Transferase(Phosphotransferase) domain 1"/>
    <property type="match status" value="1"/>
</dbReference>
<dbReference type="FunFam" id="3.30.430.20:FF:000003">
    <property type="entry name" value="Cysteine-rich RLK (RECEPTOR-like protein kinase) 10"/>
    <property type="match status" value="1"/>
</dbReference>
<evidence type="ECO:0000256" key="7">
    <source>
        <dbReference type="ARBA" id="ARBA00022737"/>
    </source>
</evidence>
<dbReference type="PANTHER" id="PTHR27002">
    <property type="entry name" value="RECEPTOR-LIKE SERINE/THREONINE-PROTEIN KINASE SD1-8"/>
    <property type="match status" value="1"/>
</dbReference>
<dbReference type="GO" id="GO:0006979">
    <property type="term" value="P:response to oxidative stress"/>
    <property type="evidence" value="ECO:0007669"/>
    <property type="project" value="UniProtKB-ARBA"/>
</dbReference>
<dbReference type="InterPro" id="IPR038408">
    <property type="entry name" value="GNK2_sf"/>
</dbReference>
<proteinExistence type="predicted"/>
<dbReference type="PROSITE" id="PS00108">
    <property type="entry name" value="PROTEIN_KINASE_ST"/>
    <property type="match status" value="1"/>
</dbReference>
<evidence type="ECO:0000256" key="13">
    <source>
        <dbReference type="ARBA" id="ARBA00023170"/>
    </source>
</evidence>
<keyword evidence="13" id="KW-0675">Receptor</keyword>
<keyword evidence="6" id="KW-0732">Signal</keyword>
<dbReference type="Pfam" id="PF07714">
    <property type="entry name" value="PK_Tyr_Ser-Thr"/>
    <property type="match status" value="1"/>
</dbReference>
<evidence type="ECO:0000256" key="9">
    <source>
        <dbReference type="ARBA" id="ARBA00022777"/>
    </source>
</evidence>
<dbReference type="OrthoDB" id="4062651at2759"/>
<dbReference type="InterPro" id="IPR011009">
    <property type="entry name" value="Kinase-like_dom_sf"/>
</dbReference>
<protein>
    <submittedName>
        <fullName evidence="20">Receptor-like protein kinase At4g00960</fullName>
    </submittedName>
</protein>
<evidence type="ECO:0000256" key="1">
    <source>
        <dbReference type="ARBA" id="ARBA00004167"/>
    </source>
</evidence>
<dbReference type="FunFam" id="1.10.510.10:FF:000129">
    <property type="entry name" value="cysteine-rich receptor-like protein kinase 10"/>
    <property type="match status" value="1"/>
</dbReference>
<dbReference type="FunFam" id="3.30.200.20:FF:000142">
    <property type="entry name" value="Cysteine-rich receptor-like protein kinase 10"/>
    <property type="match status" value="1"/>
</dbReference>
<keyword evidence="3" id="KW-0597">Phosphoprotein</keyword>
<keyword evidence="5 18" id="KW-0812">Transmembrane</keyword>
<reference evidence="20" key="1">
    <citation type="submission" date="2025-08" db="UniProtKB">
        <authorList>
            <consortium name="RefSeq"/>
        </authorList>
    </citation>
    <scope>IDENTIFICATION</scope>
    <source>
        <tissue evidence="20">Leaves</tissue>
    </source>
</reference>
<evidence type="ECO:0000256" key="10">
    <source>
        <dbReference type="ARBA" id="ARBA00022840"/>
    </source>
</evidence>
<evidence type="ECO:0000256" key="4">
    <source>
        <dbReference type="ARBA" id="ARBA00022679"/>
    </source>
</evidence>
<dbReference type="PANTHER" id="PTHR27002:SF1104">
    <property type="entry name" value="CYSTEINE-RICH RECEPTOR-LIKE PROTEIN KINASE 27-RELATED"/>
    <property type="match status" value="1"/>
</dbReference>
<evidence type="ECO:0000313" key="19">
    <source>
        <dbReference type="Proteomes" id="UP000235220"/>
    </source>
</evidence>
<dbReference type="PROSITE" id="PS00107">
    <property type="entry name" value="PROTEIN_KINASE_ATP"/>
    <property type="match status" value="1"/>
</dbReference>
<evidence type="ECO:0000256" key="14">
    <source>
        <dbReference type="ARBA" id="ARBA00023180"/>
    </source>
</evidence>
<dbReference type="GO" id="GO:0004674">
    <property type="term" value="F:protein serine/threonine kinase activity"/>
    <property type="evidence" value="ECO:0000318"/>
    <property type="project" value="GO_Central"/>
</dbReference>
<dbReference type="PROSITE" id="PS51473">
    <property type="entry name" value="GNK2"/>
    <property type="match status" value="2"/>
</dbReference>
<keyword evidence="14" id="KW-0325">Glycoprotein</keyword>
<dbReference type="SMART" id="SM00220">
    <property type="entry name" value="S_TKc"/>
    <property type="match status" value="1"/>
</dbReference>
<feature type="transmembrane region" description="Helical" evidence="18">
    <location>
        <begin position="253"/>
        <end position="274"/>
    </location>
</feature>
<dbReference type="InterPro" id="IPR001245">
    <property type="entry name" value="Ser-Thr/Tyr_kinase_cat_dom"/>
</dbReference>
<dbReference type="InterPro" id="IPR008271">
    <property type="entry name" value="Ser/Thr_kinase_AS"/>
</dbReference>
<evidence type="ECO:0000313" key="20">
    <source>
        <dbReference type="RefSeq" id="XP_018826974.1"/>
    </source>
</evidence>
<keyword evidence="12 18" id="KW-0472">Membrane</keyword>
<evidence type="ECO:0000256" key="12">
    <source>
        <dbReference type="ARBA" id="ARBA00023136"/>
    </source>
</evidence>
<dbReference type="CDD" id="cd23509">
    <property type="entry name" value="Gnk2-like"/>
    <property type="match status" value="2"/>
</dbReference>
<dbReference type="AlphaFoldDB" id="A0A2I4F5Q8"/>
<accession>A0A2I4F5Q8</accession>
<dbReference type="Proteomes" id="UP000235220">
    <property type="component" value="Chromosome 11"/>
</dbReference>
<dbReference type="FunFam" id="3.30.430.20:FF:000002">
    <property type="entry name" value="Cysteine-rich receptor-like protein kinase 10"/>
    <property type="match status" value="1"/>
</dbReference>
<dbReference type="GO" id="GO:0007165">
    <property type="term" value="P:signal transduction"/>
    <property type="evidence" value="ECO:0000318"/>
    <property type="project" value="GO_Central"/>
</dbReference>
<name>A0A2I4F5Q8_JUGRE</name>
<dbReference type="PROSITE" id="PS50011">
    <property type="entry name" value="PROTEIN_KINASE_DOM"/>
    <property type="match status" value="1"/>
</dbReference>
<gene>
    <name evidence="20" type="primary">LOC108995800</name>
</gene>
<keyword evidence="7" id="KW-0677">Repeat</keyword>
<dbReference type="InterPro" id="IPR002902">
    <property type="entry name" value="GNK2"/>
</dbReference>
<feature type="region of interest" description="Disordered" evidence="17">
    <location>
        <begin position="606"/>
        <end position="633"/>
    </location>
</feature>
<keyword evidence="10" id="KW-0067">ATP-binding</keyword>
<dbReference type="Gramene" id="Jr11_09210_p1">
    <property type="protein sequence ID" value="cds.Jr11_09210_p1"/>
    <property type="gene ID" value="Jr11_09210"/>
</dbReference>
<comment type="subcellular location">
    <subcellularLocation>
        <location evidence="1">Membrane</location>
        <topology evidence="1">Single-pass membrane protein</topology>
    </subcellularLocation>
</comment>
<dbReference type="CDD" id="cd14066">
    <property type="entry name" value="STKc_IRAK"/>
    <property type="match status" value="1"/>
</dbReference>
<dbReference type="Gene3D" id="3.30.200.20">
    <property type="entry name" value="Phosphorylase Kinase, domain 1"/>
    <property type="match status" value="1"/>
</dbReference>
<evidence type="ECO:0000256" key="3">
    <source>
        <dbReference type="ARBA" id="ARBA00022553"/>
    </source>
</evidence>
<dbReference type="KEGG" id="jre:108995800"/>
<evidence type="ECO:0000256" key="6">
    <source>
        <dbReference type="ARBA" id="ARBA00022729"/>
    </source>
</evidence>
<dbReference type="Pfam" id="PF01657">
    <property type="entry name" value="Stress-antifung"/>
    <property type="match status" value="2"/>
</dbReference>
<keyword evidence="2" id="KW-0723">Serine/threonine-protein kinase</keyword>
<evidence type="ECO:0000256" key="18">
    <source>
        <dbReference type="SAM" id="Phobius"/>
    </source>
</evidence>
<feature type="region of interest" description="Disordered" evidence="17">
    <location>
        <begin position="225"/>
        <end position="246"/>
    </location>
</feature>
<evidence type="ECO:0000256" key="5">
    <source>
        <dbReference type="ARBA" id="ARBA00022692"/>
    </source>
</evidence>
<organism evidence="19 20">
    <name type="scientific">Juglans regia</name>
    <name type="common">English walnut</name>
    <dbReference type="NCBI Taxonomy" id="51240"/>
    <lineage>
        <taxon>Eukaryota</taxon>
        <taxon>Viridiplantae</taxon>
        <taxon>Streptophyta</taxon>
        <taxon>Embryophyta</taxon>
        <taxon>Tracheophyta</taxon>
        <taxon>Spermatophyta</taxon>
        <taxon>Magnoliopsida</taxon>
        <taxon>eudicotyledons</taxon>
        <taxon>Gunneridae</taxon>
        <taxon>Pentapetalae</taxon>
        <taxon>rosids</taxon>
        <taxon>fabids</taxon>
        <taxon>Fagales</taxon>
        <taxon>Juglandaceae</taxon>
        <taxon>Juglans</taxon>
    </lineage>
</organism>
<evidence type="ECO:0000256" key="2">
    <source>
        <dbReference type="ARBA" id="ARBA00022527"/>
    </source>
</evidence>
<dbReference type="GeneID" id="108995800"/>
<dbReference type="InterPro" id="IPR000719">
    <property type="entry name" value="Prot_kinase_dom"/>
</dbReference>
<comment type="catalytic activity">
    <reaction evidence="15">
        <text>L-seryl-[protein] + ATP = O-phospho-L-seryl-[protein] + ADP + H(+)</text>
        <dbReference type="Rhea" id="RHEA:17989"/>
        <dbReference type="Rhea" id="RHEA-COMP:9863"/>
        <dbReference type="Rhea" id="RHEA-COMP:11604"/>
        <dbReference type="ChEBI" id="CHEBI:15378"/>
        <dbReference type="ChEBI" id="CHEBI:29999"/>
        <dbReference type="ChEBI" id="CHEBI:30616"/>
        <dbReference type="ChEBI" id="CHEBI:83421"/>
        <dbReference type="ChEBI" id="CHEBI:456216"/>
    </reaction>
</comment>
<dbReference type="GO" id="GO:0005886">
    <property type="term" value="C:plasma membrane"/>
    <property type="evidence" value="ECO:0000318"/>
    <property type="project" value="GO_Central"/>
</dbReference>
<evidence type="ECO:0000256" key="16">
    <source>
        <dbReference type="ARBA" id="ARBA00047951"/>
    </source>
</evidence>
<dbReference type="SUPFAM" id="SSF56112">
    <property type="entry name" value="Protein kinase-like (PK-like)"/>
    <property type="match status" value="1"/>
</dbReference>
<comment type="catalytic activity">
    <reaction evidence="16">
        <text>L-threonyl-[protein] + ATP = O-phospho-L-threonyl-[protein] + ADP + H(+)</text>
        <dbReference type="Rhea" id="RHEA:46608"/>
        <dbReference type="Rhea" id="RHEA-COMP:11060"/>
        <dbReference type="Rhea" id="RHEA-COMP:11605"/>
        <dbReference type="ChEBI" id="CHEBI:15378"/>
        <dbReference type="ChEBI" id="CHEBI:30013"/>
        <dbReference type="ChEBI" id="CHEBI:30616"/>
        <dbReference type="ChEBI" id="CHEBI:61977"/>
        <dbReference type="ChEBI" id="CHEBI:456216"/>
    </reaction>
</comment>
<dbReference type="InterPro" id="IPR017441">
    <property type="entry name" value="Protein_kinase_ATP_BS"/>
</dbReference>
<feature type="compositionally biased region" description="Low complexity" evidence="17">
    <location>
        <begin position="607"/>
        <end position="626"/>
    </location>
</feature>